<reference evidence="9" key="2">
    <citation type="submission" date="2021-01" db="EMBL/GenBank/DDBJ databases">
        <authorList>
            <person name="Schikora-Tamarit M.A."/>
        </authorList>
    </citation>
    <scope>NUCLEOTIDE SEQUENCE</scope>
    <source>
        <strain evidence="9">CBS2887</strain>
    </source>
</reference>
<dbReference type="Pfam" id="PF12753">
    <property type="entry name" value="Nro1"/>
    <property type="match status" value="1"/>
</dbReference>
<gene>
    <name evidence="9" type="ORF">WICPIJ_001373</name>
</gene>
<organism evidence="9 10">
    <name type="scientific">Wickerhamomyces pijperi</name>
    <name type="common">Yeast</name>
    <name type="synonym">Pichia pijperi</name>
    <dbReference type="NCBI Taxonomy" id="599730"/>
    <lineage>
        <taxon>Eukaryota</taxon>
        <taxon>Fungi</taxon>
        <taxon>Dikarya</taxon>
        <taxon>Ascomycota</taxon>
        <taxon>Saccharomycotina</taxon>
        <taxon>Saccharomycetes</taxon>
        <taxon>Phaffomycetales</taxon>
        <taxon>Wickerhamomycetaceae</taxon>
        <taxon>Wickerhamomyces</taxon>
    </lineage>
</organism>
<comment type="similarity">
    <text evidence="2">Belongs to the ETT1 family.</text>
</comment>
<keyword evidence="5" id="KW-0805">Transcription regulation</keyword>
<feature type="region of interest" description="Disordered" evidence="8">
    <location>
        <begin position="1"/>
        <end position="44"/>
    </location>
</feature>
<evidence type="ECO:0000256" key="3">
    <source>
        <dbReference type="ARBA" id="ARBA00017359"/>
    </source>
</evidence>
<proteinExistence type="inferred from homology"/>
<evidence type="ECO:0000256" key="2">
    <source>
        <dbReference type="ARBA" id="ARBA00007273"/>
    </source>
</evidence>
<evidence type="ECO:0000256" key="5">
    <source>
        <dbReference type="ARBA" id="ARBA00023015"/>
    </source>
</evidence>
<name>A0A9P8QBT7_WICPI</name>
<dbReference type="OrthoDB" id="5598057at2759"/>
<keyword evidence="7" id="KW-0539">Nucleus</keyword>
<dbReference type="EMBL" id="JAEUBG010000687">
    <property type="protein sequence ID" value="KAH3687656.1"/>
    <property type="molecule type" value="Genomic_DNA"/>
</dbReference>
<keyword evidence="10" id="KW-1185">Reference proteome</keyword>
<comment type="subcellular location">
    <subcellularLocation>
        <location evidence="1">Nucleus</location>
    </subcellularLocation>
</comment>
<evidence type="ECO:0000313" key="9">
    <source>
        <dbReference type="EMBL" id="KAH3687656.1"/>
    </source>
</evidence>
<accession>A0A9P8QBT7</accession>
<protein>
    <recommendedName>
        <fullName evidence="3">Enhancer of translation termination 1</fullName>
    </recommendedName>
</protein>
<sequence length="442" mass="49777">MAKRTLGLGKAAKAKKQKTESASESATPVPATTSTTTGAASNEITVELDDEVDPDDELAQLKGLWNTYLRSERDNEYVLNGIVHECDRLLRNEQDKSKLSAEFHAIYAVTLAELAIFHTEDETKGSTVKEFFDAALERIELGQESYPDAAELRLAKARVILSRIPLEYISKMDVDTTSKKFEVNVAKLLDEALESYTAAEETIESTKEYKLFDQNTFEILNSLDDLLDIIHTFGKSDELAEGLDSDEEDSDAEEEVQLSKKHPLYKIQHSDKYSAWLQTHQVKFAELITIQYKDTLLSKSTEQLSESEQTQLHFYKQVCKKTGQVLLQTAEPLSQIFTSLTYDSDNEEEAIDGVSASEAQTKAIKLTKQAVEFFKKAEEDEDPQSWVDVAEAIIDLGNLYDYESKDQVDAYAVAEERLKRANNATNGKFQTILDDLLNKDEE</sequence>
<keyword evidence="6" id="KW-0804">Transcription</keyword>
<dbReference type="GO" id="GO:0006417">
    <property type="term" value="P:regulation of translation"/>
    <property type="evidence" value="ECO:0007669"/>
    <property type="project" value="UniProtKB-KW"/>
</dbReference>
<evidence type="ECO:0000256" key="6">
    <source>
        <dbReference type="ARBA" id="ARBA00023163"/>
    </source>
</evidence>
<evidence type="ECO:0000313" key="10">
    <source>
        <dbReference type="Proteomes" id="UP000774326"/>
    </source>
</evidence>
<reference evidence="9" key="1">
    <citation type="journal article" date="2021" name="Open Biol.">
        <title>Shared evolutionary footprints suggest mitochondrial oxidative damage underlies multiple complex I losses in fungi.</title>
        <authorList>
            <person name="Schikora-Tamarit M.A."/>
            <person name="Marcet-Houben M."/>
            <person name="Nosek J."/>
            <person name="Gabaldon T."/>
        </authorList>
    </citation>
    <scope>NUCLEOTIDE SEQUENCE</scope>
    <source>
        <strain evidence="9">CBS2887</strain>
    </source>
</reference>
<comment type="caution">
    <text evidence="9">The sequence shown here is derived from an EMBL/GenBank/DDBJ whole genome shotgun (WGS) entry which is preliminary data.</text>
</comment>
<dbReference type="AlphaFoldDB" id="A0A9P8QBT7"/>
<feature type="compositionally biased region" description="Low complexity" evidence="8">
    <location>
        <begin position="1"/>
        <end position="11"/>
    </location>
</feature>
<evidence type="ECO:0000256" key="7">
    <source>
        <dbReference type="ARBA" id="ARBA00023242"/>
    </source>
</evidence>
<dbReference type="GO" id="GO:0005634">
    <property type="term" value="C:nucleus"/>
    <property type="evidence" value="ECO:0007669"/>
    <property type="project" value="UniProtKB-SubCell"/>
</dbReference>
<evidence type="ECO:0000256" key="4">
    <source>
        <dbReference type="ARBA" id="ARBA00022845"/>
    </source>
</evidence>
<dbReference type="PANTHER" id="PTHR28290:SF1">
    <property type="entry name" value="ENHANCER OF TRANSLATION TERMINATION 1"/>
    <property type="match status" value="1"/>
</dbReference>
<evidence type="ECO:0000256" key="8">
    <source>
        <dbReference type="SAM" id="MobiDB-lite"/>
    </source>
</evidence>
<keyword evidence="4" id="KW-0810">Translation regulation</keyword>
<dbReference type="PANTHER" id="PTHR28290">
    <property type="entry name" value="ENHANCER OF TRANSLATION TERMINATION 1"/>
    <property type="match status" value="1"/>
</dbReference>
<dbReference type="Proteomes" id="UP000774326">
    <property type="component" value="Unassembled WGS sequence"/>
</dbReference>
<feature type="compositionally biased region" description="Low complexity" evidence="8">
    <location>
        <begin position="20"/>
        <end position="41"/>
    </location>
</feature>
<dbReference type="GO" id="GO:2000640">
    <property type="term" value="P:positive regulation of SREBP signaling pathway"/>
    <property type="evidence" value="ECO:0007669"/>
    <property type="project" value="TreeGrafter"/>
</dbReference>
<evidence type="ECO:0000256" key="1">
    <source>
        <dbReference type="ARBA" id="ARBA00004123"/>
    </source>
</evidence>
<dbReference type="InterPro" id="IPR024318">
    <property type="entry name" value="Nro1/ETT1"/>
</dbReference>